<accession>A0ABR0P2E8</accession>
<evidence type="ECO:0000313" key="3">
    <source>
        <dbReference type="Proteomes" id="UP001358586"/>
    </source>
</evidence>
<dbReference type="Pfam" id="PF12776">
    <property type="entry name" value="Myb_DNA-bind_3"/>
    <property type="match status" value="1"/>
</dbReference>
<organism evidence="2 3">
    <name type="scientific">Gossypium arboreum</name>
    <name type="common">Tree cotton</name>
    <name type="synonym">Gossypium nanking</name>
    <dbReference type="NCBI Taxonomy" id="29729"/>
    <lineage>
        <taxon>Eukaryota</taxon>
        <taxon>Viridiplantae</taxon>
        <taxon>Streptophyta</taxon>
        <taxon>Embryophyta</taxon>
        <taxon>Tracheophyta</taxon>
        <taxon>Spermatophyta</taxon>
        <taxon>Magnoliopsida</taxon>
        <taxon>eudicotyledons</taxon>
        <taxon>Gunneridae</taxon>
        <taxon>Pentapetalae</taxon>
        <taxon>rosids</taxon>
        <taxon>malvids</taxon>
        <taxon>Malvales</taxon>
        <taxon>Malvaceae</taxon>
        <taxon>Malvoideae</taxon>
        <taxon>Gossypium</taxon>
    </lineage>
</organism>
<dbReference type="Proteomes" id="UP001358586">
    <property type="component" value="Chromosome 8"/>
</dbReference>
<dbReference type="EMBL" id="JARKNE010000008">
    <property type="protein sequence ID" value="KAK5812796.1"/>
    <property type="molecule type" value="Genomic_DNA"/>
</dbReference>
<comment type="caution">
    <text evidence="2">The sequence shown here is derived from an EMBL/GenBank/DDBJ whole genome shotgun (WGS) entry which is preliminary data.</text>
</comment>
<dbReference type="InterPro" id="IPR024752">
    <property type="entry name" value="Myb/SANT-like_dom"/>
</dbReference>
<evidence type="ECO:0000259" key="1">
    <source>
        <dbReference type="Pfam" id="PF12776"/>
    </source>
</evidence>
<keyword evidence="3" id="KW-1185">Reference proteome</keyword>
<sequence length="62" mass="7509">MPWKVIEVQFQKKIDVAYNKAKLENKWDWMRNKSSLWKALKENEMRLGWGHEKGTISASEEW</sequence>
<feature type="domain" description="Myb/SANT-like" evidence="1">
    <location>
        <begin position="3"/>
        <end position="62"/>
    </location>
</feature>
<proteinExistence type="predicted"/>
<gene>
    <name evidence="2" type="ORF">PVK06_028237</name>
</gene>
<evidence type="ECO:0000313" key="2">
    <source>
        <dbReference type="EMBL" id="KAK5812796.1"/>
    </source>
</evidence>
<protein>
    <recommendedName>
        <fullName evidence="1">Myb/SANT-like domain-containing protein</fullName>
    </recommendedName>
</protein>
<reference evidence="2 3" key="1">
    <citation type="submission" date="2023-03" db="EMBL/GenBank/DDBJ databases">
        <title>WGS of Gossypium arboreum.</title>
        <authorList>
            <person name="Yu D."/>
        </authorList>
    </citation>
    <scope>NUCLEOTIDE SEQUENCE [LARGE SCALE GENOMIC DNA]</scope>
    <source>
        <tissue evidence="2">Leaf</tissue>
    </source>
</reference>
<name>A0ABR0P2E8_GOSAR</name>